<feature type="transmembrane region" description="Helical" evidence="7">
    <location>
        <begin position="271"/>
        <end position="296"/>
    </location>
</feature>
<feature type="transmembrane region" description="Helical" evidence="7">
    <location>
        <begin position="59"/>
        <end position="79"/>
    </location>
</feature>
<evidence type="ECO:0000313" key="10">
    <source>
        <dbReference type="Proteomes" id="UP001255856"/>
    </source>
</evidence>
<evidence type="ECO:0000256" key="5">
    <source>
        <dbReference type="ARBA" id="ARBA00022989"/>
    </source>
</evidence>
<feature type="transmembrane region" description="Helical" evidence="7">
    <location>
        <begin position="99"/>
        <end position="117"/>
    </location>
</feature>
<feature type="transmembrane region" description="Helical" evidence="7">
    <location>
        <begin position="234"/>
        <end position="251"/>
    </location>
</feature>
<feature type="transmembrane region" description="Helical" evidence="7">
    <location>
        <begin position="32"/>
        <end position="52"/>
    </location>
</feature>
<keyword evidence="6 7" id="KW-0472">Membrane</keyword>
<keyword evidence="10" id="KW-1185">Reference proteome</keyword>
<organism evidence="9 10">
    <name type="scientific">Prototheca wickerhamii</name>
    <dbReference type="NCBI Taxonomy" id="3111"/>
    <lineage>
        <taxon>Eukaryota</taxon>
        <taxon>Viridiplantae</taxon>
        <taxon>Chlorophyta</taxon>
        <taxon>core chlorophytes</taxon>
        <taxon>Trebouxiophyceae</taxon>
        <taxon>Chlorellales</taxon>
        <taxon>Chlorellaceae</taxon>
        <taxon>Prototheca</taxon>
    </lineage>
</organism>
<evidence type="ECO:0000256" key="8">
    <source>
        <dbReference type="SAM" id="SignalP"/>
    </source>
</evidence>
<feature type="chain" id="PRO_5042026943" description="MFS transporter" evidence="8">
    <location>
        <begin position="26"/>
        <end position="451"/>
    </location>
</feature>
<dbReference type="GO" id="GO:0022857">
    <property type="term" value="F:transmembrane transporter activity"/>
    <property type="evidence" value="ECO:0007669"/>
    <property type="project" value="InterPro"/>
</dbReference>
<evidence type="ECO:0000256" key="4">
    <source>
        <dbReference type="ARBA" id="ARBA00022692"/>
    </source>
</evidence>
<keyword evidence="4 7" id="KW-0812">Transmembrane</keyword>
<sequence>MALSGVVLTHFLPALVLAPVAGVVADRYNRIQVLLVTSALDGLLVLCMALLADASHLPLLYCLLVLQFSAGAFYAPARAALLPRTVRPSDLPSATVIDSFSWSLAGAVASSAGGLLASRLGIRWCFVIDGGTYVLSLLCTLRIPGKLGLVAGADGEADPASAGSGASEAGAAIGLPVAGGFLRALPGIDEAGPEGRARAHAHPQRLLRSLRRSLRVALRSLHECSAYLRRNPGVLWLAAIKGAGALTWGSIDVLNAVLSKLPAMQTLGDAPVTLGIMFAAAGISSLVCPVAVNAFVPARPGALALACAAALAAIAAGHALMSRSATIWPVLGATFVRAAGSAVVWVYSTLALQLVVPDAMLGRLAAWEMAWYTVAEAGSSLAAGLALDLGHLSPHAILSVAAAVAAAIAAAFFLWGRRFAARQGEQDGQGREPEAIALVARRAGGQAEDLG</sequence>
<accession>A0AAD9MNV6</accession>
<dbReference type="PANTHER" id="PTHR43266:SF2">
    <property type="entry name" value="MAJOR FACILITATOR SUPERFAMILY (MFS) PROFILE DOMAIN-CONTAINING PROTEIN"/>
    <property type="match status" value="1"/>
</dbReference>
<evidence type="ECO:0000313" key="9">
    <source>
        <dbReference type="EMBL" id="KAK2079681.1"/>
    </source>
</evidence>
<dbReference type="AlphaFoldDB" id="A0AAD9MNV6"/>
<dbReference type="Pfam" id="PF07690">
    <property type="entry name" value="MFS_1"/>
    <property type="match status" value="1"/>
</dbReference>
<comment type="subcellular location">
    <subcellularLocation>
        <location evidence="1">Cell membrane</location>
        <topology evidence="1">Multi-pass membrane protein</topology>
    </subcellularLocation>
</comment>
<dbReference type="PANTHER" id="PTHR43266">
    <property type="entry name" value="MACROLIDE-EFFLUX PROTEIN"/>
    <property type="match status" value="1"/>
</dbReference>
<dbReference type="EMBL" id="JASFZW010000002">
    <property type="protein sequence ID" value="KAK2079681.1"/>
    <property type="molecule type" value="Genomic_DNA"/>
</dbReference>
<name>A0AAD9MNV6_PROWI</name>
<protein>
    <recommendedName>
        <fullName evidence="11">MFS transporter</fullName>
    </recommendedName>
</protein>
<dbReference type="SUPFAM" id="SSF103473">
    <property type="entry name" value="MFS general substrate transporter"/>
    <property type="match status" value="1"/>
</dbReference>
<feature type="signal peptide" evidence="8">
    <location>
        <begin position="1"/>
        <end position="25"/>
    </location>
</feature>
<evidence type="ECO:0000256" key="3">
    <source>
        <dbReference type="ARBA" id="ARBA00022475"/>
    </source>
</evidence>
<reference evidence="9" key="1">
    <citation type="submission" date="2021-01" db="EMBL/GenBank/DDBJ databases">
        <authorList>
            <person name="Eckstrom K.M.E."/>
        </authorList>
    </citation>
    <scope>NUCLEOTIDE SEQUENCE</scope>
    <source>
        <strain evidence="9">UVCC 0001</strain>
    </source>
</reference>
<feature type="transmembrane region" description="Helical" evidence="7">
    <location>
        <begin position="396"/>
        <end position="415"/>
    </location>
</feature>
<feature type="transmembrane region" description="Helical" evidence="7">
    <location>
        <begin position="303"/>
        <end position="321"/>
    </location>
</feature>
<proteinExistence type="predicted"/>
<dbReference type="GO" id="GO:0005886">
    <property type="term" value="C:plasma membrane"/>
    <property type="evidence" value="ECO:0007669"/>
    <property type="project" value="UniProtKB-SubCell"/>
</dbReference>
<comment type="caution">
    <text evidence="9">The sequence shown here is derived from an EMBL/GenBank/DDBJ whole genome shotgun (WGS) entry which is preliminary data.</text>
</comment>
<dbReference type="Proteomes" id="UP001255856">
    <property type="component" value="Unassembled WGS sequence"/>
</dbReference>
<evidence type="ECO:0000256" key="2">
    <source>
        <dbReference type="ARBA" id="ARBA00022448"/>
    </source>
</evidence>
<keyword evidence="8" id="KW-0732">Signal</keyword>
<evidence type="ECO:0008006" key="11">
    <source>
        <dbReference type="Google" id="ProtNLM"/>
    </source>
</evidence>
<dbReference type="InterPro" id="IPR011701">
    <property type="entry name" value="MFS"/>
</dbReference>
<feature type="transmembrane region" description="Helical" evidence="7">
    <location>
        <begin position="327"/>
        <end position="348"/>
    </location>
</feature>
<evidence type="ECO:0000256" key="6">
    <source>
        <dbReference type="ARBA" id="ARBA00023136"/>
    </source>
</evidence>
<dbReference type="InterPro" id="IPR036259">
    <property type="entry name" value="MFS_trans_sf"/>
</dbReference>
<keyword evidence="5 7" id="KW-1133">Transmembrane helix</keyword>
<gene>
    <name evidence="9" type="ORF">QBZ16_002076</name>
</gene>
<dbReference type="Gene3D" id="1.20.1250.20">
    <property type="entry name" value="MFS general substrate transporter like domains"/>
    <property type="match status" value="1"/>
</dbReference>
<evidence type="ECO:0000256" key="1">
    <source>
        <dbReference type="ARBA" id="ARBA00004651"/>
    </source>
</evidence>
<feature type="transmembrane region" description="Helical" evidence="7">
    <location>
        <begin position="369"/>
        <end position="390"/>
    </location>
</feature>
<evidence type="ECO:0000256" key="7">
    <source>
        <dbReference type="SAM" id="Phobius"/>
    </source>
</evidence>
<keyword evidence="2" id="KW-0813">Transport</keyword>
<keyword evidence="3" id="KW-1003">Cell membrane</keyword>